<evidence type="ECO:0000313" key="4">
    <source>
        <dbReference type="EMBL" id="GLX81759.1"/>
    </source>
</evidence>
<dbReference type="RefSeq" id="WP_284207096.1">
    <property type="nucleotide sequence ID" value="NZ_BSSU01000005.1"/>
</dbReference>
<dbReference type="InterPro" id="IPR034683">
    <property type="entry name" value="IspD/TarI"/>
</dbReference>
<keyword evidence="5" id="KW-1185">Reference proteome</keyword>
<evidence type="ECO:0000256" key="3">
    <source>
        <dbReference type="HAMAP-Rule" id="MF_00108"/>
    </source>
</evidence>
<dbReference type="InterPro" id="IPR001228">
    <property type="entry name" value="IspD"/>
</dbReference>
<dbReference type="GO" id="GO:0016779">
    <property type="term" value="F:nucleotidyltransferase activity"/>
    <property type="evidence" value="ECO:0007669"/>
    <property type="project" value="UniProtKB-KW"/>
</dbReference>
<keyword evidence="2 3" id="KW-0548">Nucleotidyltransferase</keyword>
<evidence type="ECO:0000313" key="5">
    <source>
        <dbReference type="Proteomes" id="UP001157133"/>
    </source>
</evidence>
<comment type="function">
    <text evidence="3">Catalyzes the formation of 4-diphosphocytidyl-2-C-methyl-D-erythritol from CTP and 2-C-methyl-D-erythritol 4-phosphate (MEP).</text>
</comment>
<sequence length="242" mass="26981">MNKHRSPRFAVVVPAAGVGKRMKSACPKQYLKIADKTVLEHTVDRLLKHPLIDKVIIALGQHDEYFNSTSLPQNKHVETVLGGQERVDSVLAGLHKLAELNFEWAIVHDAARPCVSVEDINQLIKRCLSAKQGGLLAYQAKDTIKRASSTQEVESTVDRSVLWHALTPQMYQTTLLINAIEQGLKQNYVITDESSAIEFIEQPSLLVEGASDNIKITRPEDLALATFILSNQQTMKQEEVCE</sequence>
<dbReference type="CDD" id="cd02516">
    <property type="entry name" value="CDP-ME_synthetase"/>
    <property type="match status" value="1"/>
</dbReference>
<organism evidence="4 5">
    <name type="scientific">Thalassotalea eurytherma</name>
    <dbReference type="NCBI Taxonomy" id="1144278"/>
    <lineage>
        <taxon>Bacteria</taxon>
        <taxon>Pseudomonadati</taxon>
        <taxon>Pseudomonadota</taxon>
        <taxon>Gammaproteobacteria</taxon>
        <taxon>Alteromonadales</taxon>
        <taxon>Colwelliaceae</taxon>
        <taxon>Thalassotalea</taxon>
    </lineage>
</organism>
<dbReference type="NCBIfam" id="TIGR00453">
    <property type="entry name" value="ispD"/>
    <property type="match status" value="1"/>
</dbReference>
<gene>
    <name evidence="3 4" type="primary">ispD</name>
    <name evidence="4" type="ORF">theurythT_12110</name>
</gene>
<proteinExistence type="inferred from homology"/>
<dbReference type="Proteomes" id="UP001157133">
    <property type="component" value="Unassembled WGS sequence"/>
</dbReference>
<reference evidence="4 5" key="1">
    <citation type="submission" date="2023-03" db="EMBL/GenBank/DDBJ databases">
        <title>Draft genome sequence of Thalassotalea eurytherma JCM 18482T.</title>
        <authorList>
            <person name="Sawabe T."/>
        </authorList>
    </citation>
    <scope>NUCLEOTIDE SEQUENCE [LARGE SCALE GENOMIC DNA]</scope>
    <source>
        <strain evidence="4 5">JCM 18482</strain>
    </source>
</reference>
<dbReference type="HAMAP" id="MF_00108">
    <property type="entry name" value="IspD"/>
    <property type="match status" value="1"/>
</dbReference>
<protein>
    <recommendedName>
        <fullName evidence="3">2-C-methyl-D-erythritol 4-phosphate cytidylyltransferase</fullName>
        <ecNumber evidence="3">2.7.7.60</ecNumber>
    </recommendedName>
    <alternativeName>
        <fullName evidence="3">4-diphosphocytidyl-2C-methyl-D-erythritol synthase</fullName>
    </alternativeName>
    <alternativeName>
        <fullName evidence="3">MEP cytidylyltransferase</fullName>
        <shortName evidence="3">MCT</shortName>
    </alternativeName>
</protein>
<evidence type="ECO:0000256" key="1">
    <source>
        <dbReference type="ARBA" id="ARBA00022679"/>
    </source>
</evidence>
<dbReference type="Pfam" id="PF01128">
    <property type="entry name" value="IspD"/>
    <property type="match status" value="1"/>
</dbReference>
<keyword evidence="1 3" id="KW-0808">Transferase</keyword>
<keyword evidence="3" id="KW-0414">Isoprene biosynthesis</keyword>
<accession>A0ABQ6H2N9</accession>
<feature type="site" description="Transition state stabilizer" evidence="3">
    <location>
        <position position="28"/>
    </location>
</feature>
<comment type="pathway">
    <text evidence="3">Isoprenoid biosynthesis; isopentenyl diphosphate biosynthesis via DXP pathway; isopentenyl diphosphate from 1-deoxy-D-xylulose 5-phosphate: step 2/6.</text>
</comment>
<dbReference type="SUPFAM" id="SSF53448">
    <property type="entry name" value="Nucleotide-diphospho-sugar transferases"/>
    <property type="match status" value="1"/>
</dbReference>
<feature type="site" description="Positions MEP for the nucleophilic attack" evidence="3">
    <location>
        <position position="159"/>
    </location>
</feature>
<comment type="caution">
    <text evidence="4">The sequence shown here is derived from an EMBL/GenBank/DDBJ whole genome shotgun (WGS) entry which is preliminary data.</text>
</comment>
<evidence type="ECO:0000256" key="2">
    <source>
        <dbReference type="ARBA" id="ARBA00022695"/>
    </source>
</evidence>
<feature type="site" description="Transition state stabilizer" evidence="3">
    <location>
        <position position="21"/>
    </location>
</feature>
<comment type="similarity">
    <text evidence="3">Belongs to the IspD/TarI cytidylyltransferase family. IspD subfamily.</text>
</comment>
<dbReference type="InterPro" id="IPR050088">
    <property type="entry name" value="IspD/TarI_cytidylyltransf_bact"/>
</dbReference>
<feature type="site" description="Positions MEP for the nucleophilic attack" evidence="3">
    <location>
        <position position="215"/>
    </location>
</feature>
<dbReference type="EC" id="2.7.7.60" evidence="3"/>
<dbReference type="InterPro" id="IPR029044">
    <property type="entry name" value="Nucleotide-diphossugar_trans"/>
</dbReference>
<name>A0ABQ6H2N9_9GAMM</name>
<dbReference type="PANTHER" id="PTHR32125">
    <property type="entry name" value="2-C-METHYL-D-ERYTHRITOL 4-PHOSPHATE CYTIDYLYLTRANSFERASE, CHLOROPLASTIC"/>
    <property type="match status" value="1"/>
</dbReference>
<dbReference type="EMBL" id="BSSU01000005">
    <property type="protein sequence ID" value="GLX81759.1"/>
    <property type="molecule type" value="Genomic_DNA"/>
</dbReference>
<dbReference type="Gene3D" id="3.90.550.10">
    <property type="entry name" value="Spore Coat Polysaccharide Biosynthesis Protein SpsA, Chain A"/>
    <property type="match status" value="1"/>
</dbReference>
<comment type="catalytic activity">
    <reaction evidence="3">
        <text>2-C-methyl-D-erythritol 4-phosphate + CTP + H(+) = 4-CDP-2-C-methyl-D-erythritol + diphosphate</text>
        <dbReference type="Rhea" id="RHEA:13429"/>
        <dbReference type="ChEBI" id="CHEBI:15378"/>
        <dbReference type="ChEBI" id="CHEBI:33019"/>
        <dbReference type="ChEBI" id="CHEBI:37563"/>
        <dbReference type="ChEBI" id="CHEBI:57823"/>
        <dbReference type="ChEBI" id="CHEBI:58262"/>
        <dbReference type="EC" id="2.7.7.60"/>
    </reaction>
</comment>
<dbReference type="PANTHER" id="PTHR32125:SF4">
    <property type="entry name" value="2-C-METHYL-D-ERYTHRITOL 4-PHOSPHATE CYTIDYLYLTRANSFERASE, CHLOROPLASTIC"/>
    <property type="match status" value="1"/>
</dbReference>